<evidence type="ECO:0000313" key="2">
    <source>
        <dbReference type="Proteomes" id="UP001240236"/>
    </source>
</evidence>
<comment type="caution">
    <text evidence="1">The sequence shown here is derived from an EMBL/GenBank/DDBJ whole genome shotgun (WGS) entry which is preliminary data.</text>
</comment>
<dbReference type="Proteomes" id="UP001240236">
    <property type="component" value="Unassembled WGS sequence"/>
</dbReference>
<proteinExistence type="predicted"/>
<name>A0AAE3VTB6_9ACTN</name>
<organism evidence="1 2">
    <name type="scientific">Catenuloplanes indicus</name>
    <dbReference type="NCBI Taxonomy" id="137267"/>
    <lineage>
        <taxon>Bacteria</taxon>
        <taxon>Bacillati</taxon>
        <taxon>Actinomycetota</taxon>
        <taxon>Actinomycetes</taxon>
        <taxon>Micromonosporales</taxon>
        <taxon>Micromonosporaceae</taxon>
        <taxon>Catenuloplanes</taxon>
    </lineage>
</organism>
<keyword evidence="2" id="KW-1185">Reference proteome</keyword>
<gene>
    <name evidence="1" type="ORF">J2S42_000582</name>
</gene>
<accession>A0AAE3VTB6</accession>
<sequence>MATSPYTLPASTVGHVIGEQSYVCHAGHFCAVAWDPTVSKYEVFDMYYCRNYSVYYWDLVYAIRNC</sequence>
<dbReference type="EMBL" id="JAUSUZ010000001">
    <property type="protein sequence ID" value="MDQ0363913.1"/>
    <property type="molecule type" value="Genomic_DNA"/>
</dbReference>
<evidence type="ECO:0000313" key="1">
    <source>
        <dbReference type="EMBL" id="MDQ0363913.1"/>
    </source>
</evidence>
<dbReference type="AlphaFoldDB" id="A0AAE3VTB6"/>
<dbReference type="RefSeq" id="WP_307234906.1">
    <property type="nucleotide sequence ID" value="NZ_JAUSUZ010000001.1"/>
</dbReference>
<protein>
    <submittedName>
        <fullName evidence="1">Uncharacterized protein</fullName>
    </submittedName>
</protein>
<reference evidence="1 2" key="1">
    <citation type="submission" date="2023-07" db="EMBL/GenBank/DDBJ databases">
        <title>Sequencing the genomes of 1000 actinobacteria strains.</title>
        <authorList>
            <person name="Klenk H.-P."/>
        </authorList>
    </citation>
    <scope>NUCLEOTIDE SEQUENCE [LARGE SCALE GENOMIC DNA]</scope>
    <source>
        <strain evidence="1 2">DSM 44709</strain>
    </source>
</reference>